<feature type="signal peptide" evidence="5">
    <location>
        <begin position="1"/>
        <end position="22"/>
    </location>
</feature>
<name>A0ABT9D8F7_9CELL</name>
<dbReference type="PROSITE" id="PS51257">
    <property type="entry name" value="PROKAR_LIPOPROTEIN"/>
    <property type="match status" value="1"/>
</dbReference>
<dbReference type="InterPro" id="IPR028082">
    <property type="entry name" value="Peripla_BP_I"/>
</dbReference>
<evidence type="ECO:0000313" key="7">
    <source>
        <dbReference type="EMBL" id="MDO8107180.1"/>
    </source>
</evidence>
<keyword evidence="3 5" id="KW-0732">Signal</keyword>
<feature type="domain" description="Periplasmic binding protein" evidence="6">
    <location>
        <begin position="52"/>
        <end position="304"/>
    </location>
</feature>
<feature type="compositionally biased region" description="Low complexity" evidence="4">
    <location>
        <begin position="29"/>
        <end position="43"/>
    </location>
</feature>
<dbReference type="Pfam" id="PF13407">
    <property type="entry name" value="Peripla_BP_4"/>
    <property type="match status" value="1"/>
</dbReference>
<dbReference type="Gene3D" id="3.40.50.2300">
    <property type="match status" value="2"/>
</dbReference>
<proteinExistence type="inferred from homology"/>
<comment type="similarity">
    <text evidence="2">Belongs to the bacterial solute-binding protein 2 family.</text>
</comment>
<dbReference type="Proteomes" id="UP001232536">
    <property type="component" value="Unassembled WGS sequence"/>
</dbReference>
<dbReference type="PANTHER" id="PTHR46847:SF1">
    <property type="entry name" value="D-ALLOSE-BINDING PERIPLASMIC PROTEIN-RELATED"/>
    <property type="match status" value="1"/>
</dbReference>
<keyword evidence="8" id="KW-1185">Reference proteome</keyword>
<dbReference type="EMBL" id="JAUQYP010000001">
    <property type="protein sequence ID" value="MDO8107180.1"/>
    <property type="molecule type" value="Genomic_DNA"/>
</dbReference>
<feature type="chain" id="PRO_5047138947" evidence="5">
    <location>
        <begin position="23"/>
        <end position="330"/>
    </location>
</feature>
<evidence type="ECO:0000256" key="4">
    <source>
        <dbReference type="SAM" id="MobiDB-lite"/>
    </source>
</evidence>
<evidence type="ECO:0000256" key="5">
    <source>
        <dbReference type="SAM" id="SignalP"/>
    </source>
</evidence>
<evidence type="ECO:0000256" key="3">
    <source>
        <dbReference type="ARBA" id="ARBA00022729"/>
    </source>
</evidence>
<evidence type="ECO:0000256" key="2">
    <source>
        <dbReference type="ARBA" id="ARBA00007639"/>
    </source>
</evidence>
<organism evidence="7 8">
    <name type="scientific">Actinotalea lenta</name>
    <dbReference type="NCBI Taxonomy" id="3064654"/>
    <lineage>
        <taxon>Bacteria</taxon>
        <taxon>Bacillati</taxon>
        <taxon>Actinomycetota</taxon>
        <taxon>Actinomycetes</taxon>
        <taxon>Micrococcales</taxon>
        <taxon>Cellulomonadaceae</taxon>
        <taxon>Actinotalea</taxon>
    </lineage>
</organism>
<accession>A0ABT9D8F7</accession>
<sequence>MRKFTALVVTALAAALSLTACSSGGGTGDAASSSDTASESSSAGGDGGGLTIGLAVANLQADFFNQIRTSVEAAGKDQGITIVTADAGGDADKQVNQIQDFITQGVDAIIYIPAGATAASVPVRDAHAAGIPVVTVDRNPDGEPGDTFIATDSVSAAKALGEWVVQQTGGKGNLGVIQGQIGTTPEEARDQGFKEGIAGSDIVEVARQASKQWHQDEGFNIAQDMLQAHPDINIIFGRADALALGAAQAARAGNFTNILIVGFDGDPAGLQAVKDGTLAATITQPTQAMGRLAVDSAVKLINGETLPAEQLQDGVLTTKDNVDQYLAQHP</sequence>
<dbReference type="PANTHER" id="PTHR46847">
    <property type="entry name" value="D-ALLOSE-BINDING PERIPLASMIC PROTEIN-RELATED"/>
    <property type="match status" value="1"/>
</dbReference>
<protein>
    <submittedName>
        <fullName evidence="7">Substrate-binding domain-containing protein</fullName>
    </submittedName>
</protein>
<reference evidence="7 8" key="1">
    <citation type="submission" date="2023-07" db="EMBL/GenBank/DDBJ databases">
        <title>Description of novel actinomycetes strains, isolated from tidal flat sediment.</title>
        <authorList>
            <person name="Lu C."/>
        </authorList>
    </citation>
    <scope>NUCLEOTIDE SEQUENCE [LARGE SCALE GENOMIC DNA]</scope>
    <source>
        <strain evidence="7 8">SYSU T00b441</strain>
    </source>
</reference>
<comment type="subcellular location">
    <subcellularLocation>
        <location evidence="1">Cell envelope</location>
    </subcellularLocation>
</comment>
<gene>
    <name evidence="7" type="ORF">Q6348_08220</name>
</gene>
<feature type="region of interest" description="Disordered" evidence="4">
    <location>
        <begin position="22"/>
        <end position="44"/>
    </location>
</feature>
<comment type="caution">
    <text evidence="7">The sequence shown here is derived from an EMBL/GenBank/DDBJ whole genome shotgun (WGS) entry which is preliminary data.</text>
</comment>
<dbReference type="RefSeq" id="WP_304600814.1">
    <property type="nucleotide sequence ID" value="NZ_JAUQYP010000001.1"/>
</dbReference>
<evidence type="ECO:0000259" key="6">
    <source>
        <dbReference type="Pfam" id="PF13407"/>
    </source>
</evidence>
<dbReference type="SUPFAM" id="SSF53822">
    <property type="entry name" value="Periplasmic binding protein-like I"/>
    <property type="match status" value="1"/>
</dbReference>
<evidence type="ECO:0000313" key="8">
    <source>
        <dbReference type="Proteomes" id="UP001232536"/>
    </source>
</evidence>
<dbReference type="InterPro" id="IPR025997">
    <property type="entry name" value="SBP_2_dom"/>
</dbReference>
<evidence type="ECO:0000256" key="1">
    <source>
        <dbReference type="ARBA" id="ARBA00004196"/>
    </source>
</evidence>